<evidence type="ECO:0000313" key="5">
    <source>
        <dbReference type="Proteomes" id="UP000279959"/>
    </source>
</evidence>
<dbReference type="AlphaFoldDB" id="A0A494W146"/>
<name>A0A494W146_9SPHN</name>
<sequence>MPGRLEGKVAIVTGAGTRGDGIGNGKACAILYAREGAKVVAADIDMDSAQATADQINAEGGECIATRTDVSRTDDCRAMIDGCIAAFGKLDVLHNNVGITESGGPVEYAEEQWDRMMRINAKSVYLTAKFSLPHMERSGSGSIVNIASINGVRTLPFAKLGYAASKAAMIAISREIAIQYAAKGIRSNVVLVGLIKSPIVVQNNTQLYGGDVEQMWATRDAMSPTGKQGEVWDIAQASLFLASDESRYVNGTVLPVDGGLINMVKF</sequence>
<dbReference type="Proteomes" id="UP000279959">
    <property type="component" value="Chromosome"/>
</dbReference>
<dbReference type="Gene3D" id="3.40.50.720">
    <property type="entry name" value="NAD(P)-binding Rossmann-like Domain"/>
    <property type="match status" value="1"/>
</dbReference>
<keyword evidence="2" id="KW-0560">Oxidoreductase</keyword>
<dbReference type="InterPro" id="IPR020904">
    <property type="entry name" value="Sc_DH/Rdtase_CS"/>
</dbReference>
<keyword evidence="5" id="KW-1185">Reference proteome</keyword>
<proteinExistence type="inferred from homology"/>
<dbReference type="EMBL" id="AP018664">
    <property type="protein sequence ID" value="BBD98383.1"/>
    <property type="molecule type" value="Genomic_DNA"/>
</dbReference>
<dbReference type="FunFam" id="3.40.50.720:FF:000084">
    <property type="entry name" value="Short-chain dehydrogenase reductase"/>
    <property type="match status" value="1"/>
</dbReference>
<dbReference type="Pfam" id="PF13561">
    <property type="entry name" value="adh_short_C2"/>
    <property type="match status" value="1"/>
</dbReference>
<protein>
    <submittedName>
        <fullName evidence="4">NAD(P)-dependent oxidoreductase</fullName>
    </submittedName>
</protein>
<evidence type="ECO:0000256" key="1">
    <source>
        <dbReference type="ARBA" id="ARBA00006484"/>
    </source>
</evidence>
<organism evidence="4 5">
    <name type="scientific">Sphingobium amiense</name>
    <dbReference type="NCBI Taxonomy" id="135719"/>
    <lineage>
        <taxon>Bacteria</taxon>
        <taxon>Pseudomonadati</taxon>
        <taxon>Pseudomonadota</taxon>
        <taxon>Alphaproteobacteria</taxon>
        <taxon>Sphingomonadales</taxon>
        <taxon>Sphingomonadaceae</taxon>
        <taxon>Sphingobium</taxon>
    </lineage>
</organism>
<accession>A0A494W146</accession>
<dbReference type="RefSeq" id="WP_066701177.1">
    <property type="nucleotide sequence ID" value="NZ_AP018664.1"/>
</dbReference>
<dbReference type="PROSITE" id="PS00061">
    <property type="entry name" value="ADH_SHORT"/>
    <property type="match status" value="1"/>
</dbReference>
<evidence type="ECO:0000256" key="2">
    <source>
        <dbReference type="ARBA" id="ARBA00023002"/>
    </source>
</evidence>
<dbReference type="PANTHER" id="PTHR43477">
    <property type="entry name" value="DIHYDROANTICAPSIN 7-DEHYDROGENASE"/>
    <property type="match status" value="1"/>
</dbReference>
<dbReference type="PRINTS" id="PR00081">
    <property type="entry name" value="GDHRDH"/>
</dbReference>
<dbReference type="PANTHER" id="PTHR43477:SF1">
    <property type="entry name" value="DIHYDROANTICAPSIN 7-DEHYDROGENASE"/>
    <property type="match status" value="1"/>
</dbReference>
<evidence type="ECO:0000313" key="4">
    <source>
        <dbReference type="EMBL" id="BBD98383.1"/>
    </source>
</evidence>
<evidence type="ECO:0000256" key="3">
    <source>
        <dbReference type="ARBA" id="ARBA00051383"/>
    </source>
</evidence>
<dbReference type="KEGG" id="sami:SAMIE_1018840"/>
<dbReference type="CDD" id="cd05233">
    <property type="entry name" value="SDR_c"/>
    <property type="match status" value="1"/>
</dbReference>
<dbReference type="InterPro" id="IPR002347">
    <property type="entry name" value="SDR_fam"/>
</dbReference>
<dbReference type="GO" id="GO:0016491">
    <property type="term" value="F:oxidoreductase activity"/>
    <property type="evidence" value="ECO:0007669"/>
    <property type="project" value="UniProtKB-KW"/>
</dbReference>
<gene>
    <name evidence="4" type="ORF">SAMIE_1018840</name>
</gene>
<reference evidence="4 5" key="1">
    <citation type="submission" date="2018-05" db="EMBL/GenBank/DDBJ databases">
        <title>Complete Genome Sequence of the Nonylphenol-Degrading Bacterium Sphingobium amiense DSM 16289T.</title>
        <authorList>
            <person name="Ootsuka M."/>
            <person name="Nishizawa T."/>
            <person name="Ohta H."/>
        </authorList>
    </citation>
    <scope>NUCLEOTIDE SEQUENCE [LARGE SCALE GENOMIC DNA]</scope>
    <source>
        <strain evidence="4 5">DSM 16289</strain>
    </source>
</reference>
<dbReference type="InterPro" id="IPR051122">
    <property type="entry name" value="SDR_DHRS6-like"/>
</dbReference>
<comment type="catalytic activity">
    <reaction evidence="3">
        <text>2,5-dichlorocyclohexa-2,5-dien-1,4-diol + NAD(+) = 2,5-dichlorohydroquinone + NADH + H(+)</text>
        <dbReference type="Rhea" id="RHEA:15741"/>
        <dbReference type="ChEBI" id="CHEBI:15378"/>
        <dbReference type="ChEBI" id="CHEBI:27545"/>
        <dbReference type="ChEBI" id="CHEBI:28975"/>
        <dbReference type="ChEBI" id="CHEBI:57540"/>
        <dbReference type="ChEBI" id="CHEBI:57945"/>
    </reaction>
</comment>
<dbReference type="SUPFAM" id="SSF51735">
    <property type="entry name" value="NAD(P)-binding Rossmann-fold domains"/>
    <property type="match status" value="1"/>
</dbReference>
<dbReference type="InterPro" id="IPR036291">
    <property type="entry name" value="NAD(P)-bd_dom_sf"/>
</dbReference>
<comment type="similarity">
    <text evidence="1">Belongs to the short-chain dehydrogenases/reductases (SDR) family.</text>
</comment>
<dbReference type="PRINTS" id="PR00080">
    <property type="entry name" value="SDRFAMILY"/>
</dbReference>